<dbReference type="PANTHER" id="PTHR33248">
    <property type="entry name" value="ZINC ION-BINDING PROTEIN"/>
    <property type="match status" value="1"/>
</dbReference>
<keyword evidence="3" id="KW-0862">Zinc</keyword>
<organism evidence="7 8">
    <name type="scientific">Dendrobium nobile</name>
    <name type="common">Orchid</name>
    <dbReference type="NCBI Taxonomy" id="94219"/>
    <lineage>
        <taxon>Eukaryota</taxon>
        <taxon>Viridiplantae</taxon>
        <taxon>Streptophyta</taxon>
        <taxon>Embryophyta</taxon>
        <taxon>Tracheophyta</taxon>
        <taxon>Spermatophyta</taxon>
        <taxon>Magnoliopsida</taxon>
        <taxon>Liliopsida</taxon>
        <taxon>Asparagales</taxon>
        <taxon>Orchidaceae</taxon>
        <taxon>Epidendroideae</taxon>
        <taxon>Malaxideae</taxon>
        <taxon>Dendrobiinae</taxon>
        <taxon>Dendrobium</taxon>
    </lineage>
</organism>
<accession>A0A8T3B6M7</accession>
<evidence type="ECO:0000313" key="7">
    <source>
        <dbReference type="EMBL" id="KAI0502205.1"/>
    </source>
</evidence>
<gene>
    <name evidence="7" type="ORF">KFK09_017152</name>
</gene>
<dbReference type="Proteomes" id="UP000829196">
    <property type="component" value="Unassembled WGS sequence"/>
</dbReference>
<keyword evidence="8" id="KW-1185">Reference proteome</keyword>
<feature type="transmembrane region" description="Helical" evidence="5">
    <location>
        <begin position="96"/>
        <end position="113"/>
    </location>
</feature>
<evidence type="ECO:0000259" key="6">
    <source>
        <dbReference type="PROSITE" id="PS51999"/>
    </source>
</evidence>
<dbReference type="PROSITE" id="PS51999">
    <property type="entry name" value="ZF_GRF"/>
    <property type="match status" value="1"/>
</dbReference>
<evidence type="ECO:0000256" key="3">
    <source>
        <dbReference type="ARBA" id="ARBA00022833"/>
    </source>
</evidence>
<keyword evidence="5" id="KW-0812">Transmembrane</keyword>
<dbReference type="Pfam" id="PF06839">
    <property type="entry name" value="Zn_ribbon_GRF"/>
    <property type="match status" value="1"/>
</dbReference>
<comment type="caution">
    <text evidence="7">The sequence shown here is derived from an EMBL/GenBank/DDBJ whole genome shotgun (WGS) entry which is preliminary data.</text>
</comment>
<evidence type="ECO:0000256" key="4">
    <source>
        <dbReference type="PROSITE-ProRule" id="PRU01343"/>
    </source>
</evidence>
<keyword evidence="5" id="KW-0472">Membrane</keyword>
<dbReference type="AlphaFoldDB" id="A0A8T3B6M7"/>
<protein>
    <recommendedName>
        <fullName evidence="6">GRF-type domain-containing protein</fullName>
    </recommendedName>
</protein>
<evidence type="ECO:0000256" key="1">
    <source>
        <dbReference type="ARBA" id="ARBA00022723"/>
    </source>
</evidence>
<evidence type="ECO:0000256" key="2">
    <source>
        <dbReference type="ARBA" id="ARBA00022771"/>
    </source>
</evidence>
<dbReference type="SMR" id="A0A8T3B6M7"/>
<evidence type="ECO:0000256" key="5">
    <source>
        <dbReference type="SAM" id="Phobius"/>
    </source>
</evidence>
<reference evidence="7" key="1">
    <citation type="journal article" date="2022" name="Front. Genet.">
        <title>Chromosome-Scale Assembly of the Dendrobium nobile Genome Provides Insights Into the Molecular Mechanism of the Biosynthesis of the Medicinal Active Ingredient of Dendrobium.</title>
        <authorList>
            <person name="Xu Q."/>
            <person name="Niu S.-C."/>
            <person name="Li K.-L."/>
            <person name="Zheng P.-J."/>
            <person name="Zhang X.-J."/>
            <person name="Jia Y."/>
            <person name="Liu Y."/>
            <person name="Niu Y.-X."/>
            <person name="Yu L.-H."/>
            <person name="Chen D.-F."/>
            <person name="Zhang G.-Q."/>
        </authorList>
    </citation>
    <scope>NUCLEOTIDE SEQUENCE</scope>
    <source>
        <tissue evidence="7">Leaf</tissue>
    </source>
</reference>
<dbReference type="GO" id="GO:0008270">
    <property type="term" value="F:zinc ion binding"/>
    <property type="evidence" value="ECO:0007669"/>
    <property type="project" value="UniProtKB-KW"/>
</dbReference>
<name>A0A8T3B6M7_DENNO</name>
<sequence length="119" mass="13798">MSSSRSTTSMRNLNIPIYCHCNMQCSIYTYYKANNRGRKFYRCPRNKSEDDCGFFRWFDERNGLSEDMKHFTSANATEVCSNHAISLTTEFLQIKMLLVILILLVVVVLNLTSKCCNCK</sequence>
<dbReference type="EMBL" id="JAGYWB010000012">
    <property type="protein sequence ID" value="KAI0502205.1"/>
    <property type="molecule type" value="Genomic_DNA"/>
</dbReference>
<dbReference type="InterPro" id="IPR010666">
    <property type="entry name" value="Znf_GRF"/>
</dbReference>
<evidence type="ECO:0000313" key="8">
    <source>
        <dbReference type="Proteomes" id="UP000829196"/>
    </source>
</evidence>
<dbReference type="OrthoDB" id="1423929at2759"/>
<feature type="domain" description="GRF-type" evidence="6">
    <location>
        <begin position="19"/>
        <end position="61"/>
    </location>
</feature>
<keyword evidence="1" id="KW-0479">Metal-binding</keyword>
<keyword evidence="5" id="KW-1133">Transmembrane helix</keyword>
<proteinExistence type="predicted"/>
<keyword evidence="2 4" id="KW-0863">Zinc-finger</keyword>